<dbReference type="AlphaFoldDB" id="A0A2N9L4Q3"/>
<organism evidence="1 2">
    <name type="scientific">Candidatus Sulfuritelmatomonas gaucii</name>
    <dbReference type="NCBI Taxonomy" id="2043161"/>
    <lineage>
        <taxon>Bacteria</taxon>
        <taxon>Pseudomonadati</taxon>
        <taxon>Acidobacteriota</taxon>
        <taxon>Terriglobia</taxon>
        <taxon>Terriglobales</taxon>
        <taxon>Acidobacteriaceae</taxon>
        <taxon>Candidatus Sulfuritelmatomonas</taxon>
    </lineage>
</organism>
<accession>A0A2N9L4Q3</accession>
<dbReference type="EMBL" id="OKRB01000057">
    <property type="protein sequence ID" value="SPE18272.1"/>
    <property type="molecule type" value="Genomic_DNA"/>
</dbReference>
<evidence type="ECO:0000313" key="1">
    <source>
        <dbReference type="EMBL" id="SPE18272.1"/>
    </source>
</evidence>
<dbReference type="Proteomes" id="UP000239735">
    <property type="component" value="Unassembled WGS sequence"/>
</dbReference>
<evidence type="ECO:0000313" key="2">
    <source>
        <dbReference type="Proteomes" id="UP000239735"/>
    </source>
</evidence>
<reference evidence="2" key="1">
    <citation type="submission" date="2018-02" db="EMBL/GenBank/DDBJ databases">
        <authorList>
            <person name="Hausmann B."/>
        </authorList>
    </citation>
    <scope>NUCLEOTIDE SEQUENCE [LARGE SCALE GENOMIC DNA]</scope>
    <source>
        <strain evidence="2">Peat soil MAG SbA5</strain>
    </source>
</reference>
<gene>
    <name evidence="1" type="ORF">SBA5_150006</name>
</gene>
<protein>
    <submittedName>
        <fullName evidence="1">Uncharacterized protein</fullName>
    </submittedName>
</protein>
<sequence length="155" mass="18013">MTLLMRRIILTAVGLALTVGFSRPLVAQGAPPQSSAGQPYTIEYYYKCQWGHQQEFLDLFLKNHWPLLKKVQSTGRIVSLKIESPAYHTIEDGRWDYRVTIVYKDSTVATSSNPDEEAFIKQLWPDQETYKREEQRRFEILLGHWDLPVTDITPK</sequence>
<proteinExistence type="predicted"/>
<name>A0A2N9L4Q3_9BACT</name>